<accession>A0A8K1CR12</accession>
<feature type="region of interest" description="Disordered" evidence="1">
    <location>
        <begin position="217"/>
        <end position="313"/>
    </location>
</feature>
<dbReference type="EMBL" id="SPLM01000004">
    <property type="protein sequence ID" value="TMW67669.1"/>
    <property type="molecule type" value="Genomic_DNA"/>
</dbReference>
<keyword evidence="2" id="KW-0732">Signal</keyword>
<dbReference type="OrthoDB" id="167778at2759"/>
<organism evidence="3 4">
    <name type="scientific">Pythium oligandrum</name>
    <name type="common">Mycoparasitic fungus</name>
    <dbReference type="NCBI Taxonomy" id="41045"/>
    <lineage>
        <taxon>Eukaryota</taxon>
        <taxon>Sar</taxon>
        <taxon>Stramenopiles</taxon>
        <taxon>Oomycota</taxon>
        <taxon>Peronosporomycetes</taxon>
        <taxon>Pythiales</taxon>
        <taxon>Pythiaceae</taxon>
        <taxon>Pythium</taxon>
    </lineage>
</organism>
<proteinExistence type="predicted"/>
<reference evidence="3" key="1">
    <citation type="submission" date="2019-03" db="EMBL/GenBank/DDBJ databases">
        <title>Long read genome sequence of the mycoparasitic Pythium oligandrum ATCC 38472 isolated from sugarbeet rhizosphere.</title>
        <authorList>
            <person name="Gaulin E."/>
        </authorList>
    </citation>
    <scope>NUCLEOTIDE SEQUENCE</scope>
    <source>
        <strain evidence="3">ATCC 38472_TT</strain>
    </source>
</reference>
<sequence length="339" mass="33991">MLAPLRILSASVVLATQLHLGVLATTSDSTGICPTTNGLPTPPSTCDGSDGVWFPVSVVGRETYCAAGPDICVAHVLGECPGPQVSLPYGSKCALLDGSGVYGCVPKMTCGDDFADSPSDTPGCEQGCQVDTTIPKSCDGSDGWLPVSVVGYGTYCMRGDVCVADNAGGSCPDAQAGLPFGSSCTQIPTGVFGCVANAQCTSACGATNATDLVVCDVEDSSDPSPSSAPPSAAPETPVPSTTAPVTTSPPPQSSSPTPSETPPPTPSATPSPTPPETPSPSLSESPSPTPSDTPSETPAPVEDPGLIVDDTSNLLPVDDTFSLEDISTIGTAGKTRFRH</sequence>
<feature type="compositionally biased region" description="Low complexity" evidence="1">
    <location>
        <begin position="233"/>
        <end position="246"/>
    </location>
</feature>
<feature type="compositionally biased region" description="Pro residues" evidence="1">
    <location>
        <begin position="247"/>
        <end position="278"/>
    </location>
</feature>
<keyword evidence="4" id="KW-1185">Reference proteome</keyword>
<dbReference type="AlphaFoldDB" id="A0A8K1CR12"/>
<name>A0A8K1CR12_PYTOL</name>
<evidence type="ECO:0000313" key="4">
    <source>
        <dbReference type="Proteomes" id="UP000794436"/>
    </source>
</evidence>
<evidence type="ECO:0000313" key="3">
    <source>
        <dbReference type="EMBL" id="TMW67669.1"/>
    </source>
</evidence>
<evidence type="ECO:0000256" key="2">
    <source>
        <dbReference type="SAM" id="SignalP"/>
    </source>
</evidence>
<gene>
    <name evidence="3" type="ORF">Poli38472_011289</name>
</gene>
<feature type="signal peptide" evidence="2">
    <location>
        <begin position="1"/>
        <end position="24"/>
    </location>
</feature>
<feature type="compositionally biased region" description="Low complexity" evidence="1">
    <location>
        <begin position="279"/>
        <end position="300"/>
    </location>
</feature>
<protein>
    <submittedName>
        <fullName evidence="3">Uncharacterized protein</fullName>
    </submittedName>
</protein>
<evidence type="ECO:0000256" key="1">
    <source>
        <dbReference type="SAM" id="MobiDB-lite"/>
    </source>
</evidence>
<feature type="chain" id="PRO_5035419533" evidence="2">
    <location>
        <begin position="25"/>
        <end position="339"/>
    </location>
</feature>
<dbReference type="Proteomes" id="UP000794436">
    <property type="component" value="Unassembled WGS sequence"/>
</dbReference>
<comment type="caution">
    <text evidence="3">The sequence shown here is derived from an EMBL/GenBank/DDBJ whole genome shotgun (WGS) entry which is preliminary data.</text>
</comment>